<organism evidence="1 2">
    <name type="scientific">Pedobacter zeae</name>
    <dbReference type="NCBI Taxonomy" id="1737356"/>
    <lineage>
        <taxon>Bacteria</taxon>
        <taxon>Pseudomonadati</taxon>
        <taxon>Bacteroidota</taxon>
        <taxon>Sphingobacteriia</taxon>
        <taxon>Sphingobacteriales</taxon>
        <taxon>Sphingobacteriaceae</taxon>
        <taxon>Pedobacter</taxon>
    </lineage>
</organism>
<dbReference type="AlphaFoldDB" id="A0A7W6P6J3"/>
<name>A0A7W6P6J3_9SPHI</name>
<dbReference type="Proteomes" id="UP000532273">
    <property type="component" value="Unassembled WGS sequence"/>
</dbReference>
<gene>
    <name evidence="1" type="ORF">GGQ60_002932</name>
</gene>
<proteinExistence type="predicted"/>
<protein>
    <submittedName>
        <fullName evidence="1">Uncharacterized protein</fullName>
    </submittedName>
</protein>
<accession>A0A7W6P6J3</accession>
<evidence type="ECO:0000313" key="1">
    <source>
        <dbReference type="EMBL" id="MBB4108923.1"/>
    </source>
</evidence>
<comment type="caution">
    <text evidence="1">The sequence shown here is derived from an EMBL/GenBank/DDBJ whole genome shotgun (WGS) entry which is preliminary data.</text>
</comment>
<sequence>MEEVKWKMERQDRGKRSGVQKFVPSDLVMNRNIEDIHISFINFHRNNPLFVITLSKFS</sequence>
<dbReference type="EMBL" id="JACIEF010000003">
    <property type="protein sequence ID" value="MBB4108923.1"/>
    <property type="molecule type" value="Genomic_DNA"/>
</dbReference>
<evidence type="ECO:0000313" key="2">
    <source>
        <dbReference type="Proteomes" id="UP000532273"/>
    </source>
</evidence>
<reference evidence="1 2" key="1">
    <citation type="submission" date="2020-08" db="EMBL/GenBank/DDBJ databases">
        <title>Genomic Encyclopedia of Type Strains, Phase IV (KMG-IV): sequencing the most valuable type-strain genomes for metagenomic binning, comparative biology and taxonomic classification.</title>
        <authorList>
            <person name="Goeker M."/>
        </authorList>
    </citation>
    <scope>NUCLEOTIDE SEQUENCE [LARGE SCALE GENOMIC DNA]</scope>
    <source>
        <strain evidence="1 2">DSM 100774</strain>
    </source>
</reference>